<evidence type="ECO:0000313" key="1">
    <source>
        <dbReference type="EMBL" id="SJM64844.1"/>
    </source>
</evidence>
<dbReference type="GeneID" id="303173569"/>
<dbReference type="InterPro" id="IPR013078">
    <property type="entry name" value="His_Pase_superF_clade-1"/>
</dbReference>
<dbReference type="OrthoDB" id="3215466at2"/>
<dbReference type="Gene3D" id="3.40.50.1240">
    <property type="entry name" value="Phosphoglycerate mutase-like"/>
    <property type="match status" value="1"/>
</dbReference>
<sequence>MPATRLHLVRHGEVHNPDGILYGRIPGYRLSERGERMAQVSAESMTDAPIVRLYASPLERAQQSAQPWSEQFGLEAKTETRIIEPWNKFEGGKFDLKGALLKPSRWHLIRNPFEPSWGEAYDAIAQRVIAAMEDAWDELDESGETGEIVMVCHQSPIWMAHLAIAGQRLWHDPRTRRCDLSSITSFERRDGRFAEVAYADPAANIDRIDTGAV</sequence>
<keyword evidence="2" id="KW-1185">Reference proteome</keyword>
<dbReference type="RefSeq" id="WP_086992432.1">
    <property type="nucleotide sequence ID" value="NZ_FUHU01000041.1"/>
</dbReference>
<dbReference type="CDD" id="cd07067">
    <property type="entry name" value="HP_PGM_like"/>
    <property type="match status" value="1"/>
</dbReference>
<reference evidence="1 2" key="1">
    <citation type="submission" date="2017-02" db="EMBL/GenBank/DDBJ databases">
        <authorList>
            <person name="Peterson S.W."/>
        </authorList>
    </citation>
    <scope>NUCLEOTIDE SEQUENCE [LARGE SCALE GENOMIC DNA]</scope>
    <source>
        <strain evidence="1 2">LMG 22410</strain>
    </source>
</reference>
<dbReference type="SUPFAM" id="SSF53254">
    <property type="entry name" value="Phosphoglycerate mutase-like"/>
    <property type="match status" value="1"/>
</dbReference>
<dbReference type="GO" id="GO:0005737">
    <property type="term" value="C:cytoplasm"/>
    <property type="evidence" value="ECO:0007669"/>
    <property type="project" value="TreeGrafter"/>
</dbReference>
<dbReference type="InterPro" id="IPR050275">
    <property type="entry name" value="PGM_Phosphatase"/>
</dbReference>
<dbReference type="PANTHER" id="PTHR48100">
    <property type="entry name" value="BROAD-SPECIFICITY PHOSPHATASE YOR283W-RELATED"/>
    <property type="match status" value="1"/>
</dbReference>
<dbReference type="Pfam" id="PF00300">
    <property type="entry name" value="His_Phos_1"/>
    <property type="match status" value="1"/>
</dbReference>
<protein>
    <submittedName>
        <fullName evidence="1">Hypothetical, related to broad specificity phosphatases COG0406</fullName>
    </submittedName>
</protein>
<dbReference type="AlphaFoldDB" id="A0A1R4G9I0"/>
<dbReference type="EMBL" id="FUHU01000041">
    <property type="protein sequence ID" value="SJM64844.1"/>
    <property type="molecule type" value="Genomic_DNA"/>
</dbReference>
<accession>A0A1R4G9I0</accession>
<evidence type="ECO:0000313" key="2">
    <source>
        <dbReference type="Proteomes" id="UP000195787"/>
    </source>
</evidence>
<dbReference type="Proteomes" id="UP000195787">
    <property type="component" value="Unassembled WGS sequence"/>
</dbReference>
<name>A0A1R4G9I0_9MICO</name>
<proteinExistence type="predicted"/>
<dbReference type="PANTHER" id="PTHR48100:SF51">
    <property type="entry name" value="PHOSPHOGLYCERATE MUTASE"/>
    <property type="match status" value="1"/>
</dbReference>
<dbReference type="InterPro" id="IPR029033">
    <property type="entry name" value="His_PPase_superfam"/>
</dbReference>
<gene>
    <name evidence="1" type="ORF">CZ674_10130</name>
</gene>
<dbReference type="GO" id="GO:0016791">
    <property type="term" value="F:phosphatase activity"/>
    <property type="evidence" value="ECO:0007669"/>
    <property type="project" value="TreeGrafter"/>
</dbReference>
<dbReference type="SMART" id="SM00855">
    <property type="entry name" value="PGAM"/>
    <property type="match status" value="1"/>
</dbReference>
<organism evidence="1 2">
    <name type="scientific">Agrococcus casei LMG 22410</name>
    <dbReference type="NCBI Taxonomy" id="1255656"/>
    <lineage>
        <taxon>Bacteria</taxon>
        <taxon>Bacillati</taxon>
        <taxon>Actinomycetota</taxon>
        <taxon>Actinomycetes</taxon>
        <taxon>Micrococcales</taxon>
        <taxon>Microbacteriaceae</taxon>
        <taxon>Agrococcus</taxon>
    </lineage>
</organism>